<sequence>RPLRRVITSRIEDQLSEELLAGRFQRGDAVEVDVDPEGGFTFNVTPGKREPAASPS</sequence>
<evidence type="ECO:0000259" key="4">
    <source>
        <dbReference type="Pfam" id="PF10431"/>
    </source>
</evidence>
<dbReference type="InterPro" id="IPR019489">
    <property type="entry name" value="Clp_ATPase_C"/>
</dbReference>
<dbReference type="EMBL" id="JAEKNQ010000064">
    <property type="protein sequence ID" value="MBJ7604695.1"/>
    <property type="molecule type" value="Genomic_DNA"/>
</dbReference>
<keyword evidence="1" id="KW-0547">Nucleotide-binding</keyword>
<dbReference type="Pfam" id="PF10431">
    <property type="entry name" value="ClpB_D2-small"/>
    <property type="match status" value="1"/>
</dbReference>
<evidence type="ECO:0000313" key="5">
    <source>
        <dbReference type="EMBL" id="MBJ7604695.1"/>
    </source>
</evidence>
<reference evidence="5 6" key="1">
    <citation type="submission" date="2020-10" db="EMBL/GenBank/DDBJ databases">
        <title>Ca. Dormibacterota MAGs.</title>
        <authorList>
            <person name="Montgomery K."/>
        </authorList>
    </citation>
    <scope>NUCLEOTIDE SEQUENCE [LARGE SCALE GENOMIC DNA]</scope>
    <source>
        <strain evidence="5">SC8811_S16_3</strain>
    </source>
</reference>
<feature type="region of interest" description="Disordered" evidence="3">
    <location>
        <begin position="37"/>
        <end position="56"/>
    </location>
</feature>
<evidence type="ECO:0000256" key="1">
    <source>
        <dbReference type="ARBA" id="ARBA00022741"/>
    </source>
</evidence>
<feature type="domain" description="Clp ATPase C-terminal" evidence="4">
    <location>
        <begin position="1"/>
        <end position="32"/>
    </location>
</feature>
<name>A0A934KME3_9BACT</name>
<feature type="compositionally biased region" description="Basic and acidic residues" evidence="3">
    <location>
        <begin position="47"/>
        <end position="56"/>
    </location>
</feature>
<protein>
    <recommendedName>
        <fullName evidence="4">Clp ATPase C-terminal domain-containing protein</fullName>
    </recommendedName>
</protein>
<dbReference type="Proteomes" id="UP000620075">
    <property type="component" value="Unassembled WGS sequence"/>
</dbReference>
<dbReference type="GO" id="GO:0005524">
    <property type="term" value="F:ATP binding"/>
    <property type="evidence" value="ECO:0007669"/>
    <property type="project" value="UniProtKB-KW"/>
</dbReference>
<dbReference type="RefSeq" id="WP_350340777.1">
    <property type="nucleotide sequence ID" value="NZ_JAEKNQ010000064.1"/>
</dbReference>
<dbReference type="Gene3D" id="1.10.8.60">
    <property type="match status" value="1"/>
</dbReference>
<keyword evidence="2" id="KW-0067">ATP-binding</keyword>
<gene>
    <name evidence="5" type="ORF">JF888_16190</name>
</gene>
<organism evidence="5 6">
    <name type="scientific">Candidatus Dormiibacter inghamiae</name>
    <dbReference type="NCBI Taxonomy" id="3127013"/>
    <lineage>
        <taxon>Bacteria</taxon>
        <taxon>Bacillati</taxon>
        <taxon>Candidatus Dormiibacterota</taxon>
        <taxon>Candidatus Dormibacteria</taxon>
        <taxon>Candidatus Dormibacterales</taxon>
        <taxon>Candidatus Dormibacteraceae</taxon>
        <taxon>Candidatus Dormiibacter</taxon>
    </lineage>
</organism>
<evidence type="ECO:0000256" key="3">
    <source>
        <dbReference type="SAM" id="MobiDB-lite"/>
    </source>
</evidence>
<comment type="caution">
    <text evidence="5">The sequence shown here is derived from an EMBL/GenBank/DDBJ whole genome shotgun (WGS) entry which is preliminary data.</text>
</comment>
<evidence type="ECO:0000256" key="2">
    <source>
        <dbReference type="ARBA" id="ARBA00022840"/>
    </source>
</evidence>
<feature type="non-terminal residue" evidence="5">
    <location>
        <position position="1"/>
    </location>
</feature>
<proteinExistence type="predicted"/>
<evidence type="ECO:0000313" key="6">
    <source>
        <dbReference type="Proteomes" id="UP000620075"/>
    </source>
</evidence>
<accession>A0A934KME3</accession>
<dbReference type="AlphaFoldDB" id="A0A934KME3"/>